<evidence type="ECO:0000313" key="6">
    <source>
        <dbReference type="EMBL" id="SQD93171.1"/>
    </source>
</evidence>
<dbReference type="PROSITE" id="PS50043">
    <property type="entry name" value="HTH_LUXR_2"/>
    <property type="match status" value="1"/>
</dbReference>
<evidence type="ECO:0000256" key="3">
    <source>
        <dbReference type="PROSITE-ProRule" id="PRU00169"/>
    </source>
</evidence>
<dbReference type="InterPro" id="IPR000792">
    <property type="entry name" value="Tscrpt_reg_LuxR_C"/>
</dbReference>
<evidence type="ECO:0000313" key="7">
    <source>
        <dbReference type="Proteomes" id="UP000249818"/>
    </source>
</evidence>
<reference evidence="7" key="1">
    <citation type="submission" date="2018-05" db="EMBL/GenBank/DDBJ databases">
        <authorList>
            <person name="Hao L."/>
        </authorList>
    </citation>
    <scope>NUCLEOTIDE SEQUENCE [LARGE SCALE GENOMIC DNA]</scope>
</reference>
<gene>
    <name evidence="6" type="ORF">BARAN1_1149</name>
</gene>
<accession>A0A2X3KKM0</accession>
<dbReference type="PANTHER" id="PTHR43214">
    <property type="entry name" value="TWO-COMPONENT RESPONSE REGULATOR"/>
    <property type="match status" value="1"/>
</dbReference>
<dbReference type="GO" id="GO:0000160">
    <property type="term" value="P:phosphorelay signal transduction system"/>
    <property type="evidence" value="ECO:0007669"/>
    <property type="project" value="InterPro"/>
</dbReference>
<dbReference type="InterPro" id="IPR016032">
    <property type="entry name" value="Sig_transdc_resp-reg_C-effctor"/>
</dbReference>
<evidence type="ECO:0000256" key="2">
    <source>
        <dbReference type="ARBA" id="ARBA00023125"/>
    </source>
</evidence>
<feature type="modified residue" description="4-aspartylphosphate" evidence="3">
    <location>
        <position position="53"/>
    </location>
</feature>
<dbReference type="OrthoDB" id="9780153at2"/>
<dbReference type="Proteomes" id="UP000249818">
    <property type="component" value="Chromosome BARAN1"/>
</dbReference>
<keyword evidence="2" id="KW-0238">DNA-binding</keyword>
<dbReference type="KEGG" id="bana:BARAN1_1149"/>
<keyword evidence="7" id="KW-1185">Reference proteome</keyword>
<dbReference type="RefSeq" id="WP_122031574.1">
    <property type="nucleotide sequence ID" value="NZ_LS483254.1"/>
</dbReference>
<dbReference type="Pfam" id="PF00196">
    <property type="entry name" value="GerE"/>
    <property type="match status" value="1"/>
</dbReference>
<dbReference type="SMART" id="SM00421">
    <property type="entry name" value="HTH_LUXR"/>
    <property type="match status" value="1"/>
</dbReference>
<dbReference type="EMBL" id="LS483254">
    <property type="protein sequence ID" value="SQD93171.1"/>
    <property type="molecule type" value="Genomic_DNA"/>
</dbReference>
<feature type="domain" description="Response regulatory" evidence="5">
    <location>
        <begin position="3"/>
        <end position="117"/>
    </location>
</feature>
<dbReference type="Pfam" id="PF00072">
    <property type="entry name" value="Response_reg"/>
    <property type="match status" value="1"/>
</dbReference>
<evidence type="ECO:0000259" key="5">
    <source>
        <dbReference type="PROSITE" id="PS50110"/>
    </source>
</evidence>
<dbReference type="CDD" id="cd17535">
    <property type="entry name" value="REC_NarL-like"/>
    <property type="match status" value="1"/>
</dbReference>
<keyword evidence="1 3" id="KW-0597">Phosphoprotein</keyword>
<dbReference type="GO" id="GO:0003677">
    <property type="term" value="F:DNA binding"/>
    <property type="evidence" value="ECO:0007669"/>
    <property type="project" value="UniProtKB-KW"/>
</dbReference>
<dbReference type="PRINTS" id="PR00038">
    <property type="entry name" value="HTHLUXR"/>
</dbReference>
<dbReference type="PROSITE" id="PS50110">
    <property type="entry name" value="RESPONSE_REGULATORY"/>
    <property type="match status" value="1"/>
</dbReference>
<protein>
    <submittedName>
        <fullName evidence="6">Bacterial regulatory s, luxR family protein</fullName>
    </submittedName>
</protein>
<evidence type="ECO:0000256" key="1">
    <source>
        <dbReference type="ARBA" id="ARBA00022553"/>
    </source>
</evidence>
<proteinExistence type="predicted"/>
<feature type="domain" description="HTH luxR-type" evidence="4">
    <location>
        <begin position="122"/>
        <end position="187"/>
    </location>
</feature>
<dbReference type="Gene3D" id="3.40.50.2300">
    <property type="match status" value="1"/>
</dbReference>
<dbReference type="SUPFAM" id="SSF46894">
    <property type="entry name" value="C-terminal effector domain of the bipartite response regulators"/>
    <property type="match status" value="1"/>
</dbReference>
<evidence type="ECO:0000259" key="4">
    <source>
        <dbReference type="PROSITE" id="PS50043"/>
    </source>
</evidence>
<dbReference type="InterPro" id="IPR001789">
    <property type="entry name" value="Sig_transdc_resp-reg_receiver"/>
</dbReference>
<dbReference type="InterPro" id="IPR011006">
    <property type="entry name" value="CheY-like_superfamily"/>
</dbReference>
<dbReference type="InterPro" id="IPR039420">
    <property type="entry name" value="WalR-like"/>
</dbReference>
<dbReference type="SMART" id="SM00448">
    <property type="entry name" value="REC"/>
    <property type="match status" value="1"/>
</dbReference>
<dbReference type="InterPro" id="IPR058245">
    <property type="entry name" value="NreC/VraR/RcsB-like_REC"/>
</dbReference>
<dbReference type="InterPro" id="IPR036388">
    <property type="entry name" value="WH-like_DNA-bd_sf"/>
</dbReference>
<name>A0A2X3KKM0_9BACT</name>
<dbReference type="AlphaFoldDB" id="A0A2X3KKM0"/>
<dbReference type="Gene3D" id="1.10.10.10">
    <property type="entry name" value="Winged helix-like DNA-binding domain superfamily/Winged helix DNA-binding domain"/>
    <property type="match status" value="1"/>
</dbReference>
<dbReference type="CDD" id="cd06170">
    <property type="entry name" value="LuxR_C_like"/>
    <property type="match status" value="1"/>
</dbReference>
<sequence>MIRALIVDDHPLVREGLARLLAGQGISVVGLAVDGEEGIRLAQSEGPDLVLWDLAMPGGGLAGLARLKEAAPQSRVLAVTALDDPWLGREAARAGADGFLSKAASPDELRGAIEDCLRGRGPFPAACDLSPREEEVFRLLAAGLPNREVARALGISVKTVESHLEGLKAKLGCRTTAELRARALQRGG</sequence>
<dbReference type="GO" id="GO:0006355">
    <property type="term" value="P:regulation of DNA-templated transcription"/>
    <property type="evidence" value="ECO:0007669"/>
    <property type="project" value="InterPro"/>
</dbReference>
<dbReference type="SUPFAM" id="SSF52172">
    <property type="entry name" value="CheY-like"/>
    <property type="match status" value="1"/>
</dbReference>
<organism evidence="6 7">
    <name type="scientific">Candidatus Bipolaricaulis anaerobius</name>
    <dbReference type="NCBI Taxonomy" id="2026885"/>
    <lineage>
        <taxon>Bacteria</taxon>
        <taxon>Candidatus Bipolaricaulota</taxon>
        <taxon>Candidatus Bipolaricaulia</taxon>
        <taxon>Candidatus Bipolaricaulales</taxon>
        <taxon>Candidatus Bipolaricaulaceae</taxon>
        <taxon>Candidatus Bipolaricaulis</taxon>
    </lineage>
</organism>